<evidence type="ECO:0000313" key="11">
    <source>
        <dbReference type="EMBL" id="GHB91188.1"/>
    </source>
</evidence>
<keyword evidence="4 7" id="KW-0819">tRNA processing</keyword>
<proteinExistence type="inferred from homology"/>
<dbReference type="PANTHER" id="PTHR45846:SF1">
    <property type="entry name" value="TRNA-DIHYDROURIDINE(47) SYNTHASE [NAD(P)(+)]-LIKE"/>
    <property type="match status" value="1"/>
</dbReference>
<dbReference type="AlphaFoldDB" id="A0A8J3D9F1"/>
<evidence type="ECO:0000256" key="6">
    <source>
        <dbReference type="ARBA" id="ARBA00023002"/>
    </source>
</evidence>
<evidence type="ECO:0000256" key="1">
    <source>
        <dbReference type="ARBA" id="ARBA00001917"/>
    </source>
</evidence>
<dbReference type="InterPro" id="IPR013785">
    <property type="entry name" value="Aldolase_TIM"/>
</dbReference>
<feature type="binding site" evidence="9">
    <location>
        <begin position="20"/>
        <end position="22"/>
    </location>
    <ligand>
        <name>FMN</name>
        <dbReference type="ChEBI" id="CHEBI:58210"/>
    </ligand>
</feature>
<dbReference type="PANTHER" id="PTHR45846">
    <property type="entry name" value="TRNA-DIHYDROURIDINE(47) SYNTHASE [NAD(P)(+)]-LIKE"/>
    <property type="match status" value="1"/>
</dbReference>
<feature type="binding site" evidence="9">
    <location>
        <position position="73"/>
    </location>
    <ligand>
        <name>FMN</name>
        <dbReference type="ChEBI" id="CHEBI:58210"/>
    </ligand>
</feature>
<comment type="function">
    <text evidence="7">Catalyzes the synthesis of 5,6-dihydrouridine (D), a modified base found in the D-loop of most tRNAs, via the reduction of the C5-C6 double bond in target uridines.</text>
</comment>
<gene>
    <name evidence="11" type="ORF">GCM10007047_02710</name>
</gene>
<protein>
    <recommendedName>
        <fullName evidence="7">tRNA-dihydrouridine synthase</fullName>
        <ecNumber evidence="7">1.3.1.-</ecNumber>
    </recommendedName>
</protein>
<dbReference type="GO" id="GO:0017150">
    <property type="term" value="F:tRNA dihydrouridine synthase activity"/>
    <property type="evidence" value="ECO:0007669"/>
    <property type="project" value="InterPro"/>
</dbReference>
<feature type="binding site" evidence="9">
    <location>
        <position position="174"/>
    </location>
    <ligand>
        <name>FMN</name>
        <dbReference type="ChEBI" id="CHEBI:58210"/>
    </ligand>
</feature>
<evidence type="ECO:0000256" key="5">
    <source>
        <dbReference type="ARBA" id="ARBA00022857"/>
    </source>
</evidence>
<dbReference type="Proteomes" id="UP000642829">
    <property type="component" value="Unassembled WGS sequence"/>
</dbReference>
<keyword evidence="5" id="KW-0521">NADP</keyword>
<dbReference type="InterPro" id="IPR035587">
    <property type="entry name" value="DUS-like_FMN-bd"/>
</dbReference>
<keyword evidence="12" id="KW-1185">Reference proteome</keyword>
<dbReference type="InterPro" id="IPR018517">
    <property type="entry name" value="tRNA_hU_synthase_CS"/>
</dbReference>
<comment type="caution">
    <text evidence="11">The sequence shown here is derived from an EMBL/GenBank/DDBJ whole genome shotgun (WGS) entry which is preliminary data.</text>
</comment>
<organism evidence="11 12">
    <name type="scientific">Cerasicoccus arenae</name>
    <dbReference type="NCBI Taxonomy" id="424488"/>
    <lineage>
        <taxon>Bacteria</taxon>
        <taxon>Pseudomonadati</taxon>
        <taxon>Verrucomicrobiota</taxon>
        <taxon>Opitutia</taxon>
        <taxon>Puniceicoccales</taxon>
        <taxon>Cerasicoccaceae</taxon>
        <taxon>Cerasicoccus</taxon>
    </lineage>
</organism>
<dbReference type="GO" id="GO:0050660">
    <property type="term" value="F:flavin adenine dinucleotide binding"/>
    <property type="evidence" value="ECO:0007669"/>
    <property type="project" value="InterPro"/>
</dbReference>
<dbReference type="GO" id="GO:0003723">
    <property type="term" value="F:RNA binding"/>
    <property type="evidence" value="ECO:0007669"/>
    <property type="project" value="TreeGrafter"/>
</dbReference>
<reference evidence="11" key="1">
    <citation type="journal article" date="2014" name="Int. J. Syst. Evol. Microbiol.">
        <title>Complete genome sequence of Corynebacterium casei LMG S-19264T (=DSM 44701T), isolated from a smear-ripened cheese.</title>
        <authorList>
            <consortium name="US DOE Joint Genome Institute (JGI-PGF)"/>
            <person name="Walter F."/>
            <person name="Albersmeier A."/>
            <person name="Kalinowski J."/>
            <person name="Ruckert C."/>
        </authorList>
    </citation>
    <scope>NUCLEOTIDE SEQUENCE</scope>
    <source>
        <strain evidence="11">KCTC 12870</strain>
    </source>
</reference>
<reference evidence="11" key="2">
    <citation type="submission" date="2020-09" db="EMBL/GenBank/DDBJ databases">
        <authorList>
            <person name="Sun Q."/>
            <person name="Kim S."/>
        </authorList>
    </citation>
    <scope>NUCLEOTIDE SEQUENCE</scope>
    <source>
        <strain evidence="11">KCTC 12870</strain>
    </source>
</reference>
<evidence type="ECO:0000256" key="9">
    <source>
        <dbReference type="PIRSR" id="PIRSR006621-2"/>
    </source>
</evidence>
<feature type="binding site" evidence="9">
    <location>
        <begin position="205"/>
        <end position="207"/>
    </location>
    <ligand>
        <name>FMN</name>
        <dbReference type="ChEBI" id="CHEBI:58210"/>
    </ligand>
</feature>
<dbReference type="RefSeq" id="WP_189511067.1">
    <property type="nucleotide sequence ID" value="NZ_BMXG01000001.1"/>
</dbReference>
<evidence type="ECO:0000259" key="10">
    <source>
        <dbReference type="Pfam" id="PF01207"/>
    </source>
</evidence>
<dbReference type="Gene3D" id="3.20.20.70">
    <property type="entry name" value="Aldolase class I"/>
    <property type="match status" value="1"/>
</dbReference>
<name>A0A8J3D9F1_9BACT</name>
<dbReference type="CDD" id="cd02801">
    <property type="entry name" value="DUS_like_FMN"/>
    <property type="match status" value="1"/>
</dbReference>
<dbReference type="EMBL" id="BMXG01000001">
    <property type="protein sequence ID" value="GHB91188.1"/>
    <property type="molecule type" value="Genomic_DNA"/>
</dbReference>
<keyword evidence="2 7" id="KW-0285">Flavoprotein</keyword>
<evidence type="ECO:0000256" key="2">
    <source>
        <dbReference type="ARBA" id="ARBA00022630"/>
    </source>
</evidence>
<accession>A0A8J3D9F1</accession>
<comment type="cofactor">
    <cofactor evidence="1 7 9">
        <name>FMN</name>
        <dbReference type="ChEBI" id="CHEBI:58210"/>
    </cofactor>
</comment>
<comment type="similarity">
    <text evidence="7">Belongs to the dus family.</text>
</comment>
<evidence type="ECO:0000256" key="4">
    <source>
        <dbReference type="ARBA" id="ARBA00022694"/>
    </source>
</evidence>
<dbReference type="PROSITE" id="PS01136">
    <property type="entry name" value="UPF0034"/>
    <property type="match status" value="1"/>
</dbReference>
<keyword evidence="9" id="KW-0547">Nucleotide-binding</keyword>
<evidence type="ECO:0000313" key="12">
    <source>
        <dbReference type="Proteomes" id="UP000642829"/>
    </source>
</evidence>
<evidence type="ECO:0000256" key="7">
    <source>
        <dbReference type="PIRNR" id="PIRNR006621"/>
    </source>
</evidence>
<feature type="active site" description="Proton donor" evidence="8">
    <location>
        <position position="104"/>
    </location>
</feature>
<dbReference type="Pfam" id="PF01207">
    <property type="entry name" value="Dus"/>
    <property type="match status" value="1"/>
</dbReference>
<feature type="binding site" evidence="9">
    <location>
        <begin position="229"/>
        <end position="230"/>
    </location>
    <ligand>
        <name>FMN</name>
        <dbReference type="ChEBI" id="CHEBI:58210"/>
    </ligand>
</feature>
<keyword evidence="6 7" id="KW-0560">Oxidoreductase</keyword>
<feature type="binding site" evidence="9">
    <location>
        <position position="144"/>
    </location>
    <ligand>
        <name>FMN</name>
        <dbReference type="ChEBI" id="CHEBI:58210"/>
    </ligand>
</feature>
<evidence type="ECO:0000256" key="3">
    <source>
        <dbReference type="ARBA" id="ARBA00022643"/>
    </source>
</evidence>
<keyword evidence="3 7" id="KW-0288">FMN</keyword>
<dbReference type="InterPro" id="IPR001269">
    <property type="entry name" value="DUS_fam"/>
</dbReference>
<feature type="domain" description="DUS-like FMN-binding" evidence="10">
    <location>
        <begin position="18"/>
        <end position="312"/>
    </location>
</feature>
<dbReference type="EC" id="1.3.1.-" evidence="7"/>
<sequence length="335" mass="36631">MDTPQLPWIGPGKMPLFLAPMARFTDSAFRQLCKEQGADVMTTEFVMAESLLRNEKSWRNVDFTEEQRPMGVQIFGSLPNRMAAAARAIADRVRPDFIDINCGCPASRVTDINAGSSLLKDPALLAQIIRACVAAVPEIPITVKIRAGWDHDQIVALEVGQRAQDAGAALLAIHGRTKEQGYRGEADWDLINQVAAALTIPVVGNGGVQTCADVAALRENSPVSGVMIGRAALGYPWLFGEIKHFLATGEIPPPPTPEERWRTIFRFVELLYAGPYADKALDDVGWLRAKVKALTKDMPHSRKLRPLIDGVMHVDGLREIAATHLAECAVELVPR</sequence>
<dbReference type="PIRSF" id="PIRSF006621">
    <property type="entry name" value="Dus"/>
    <property type="match status" value="1"/>
</dbReference>
<dbReference type="SUPFAM" id="SSF51395">
    <property type="entry name" value="FMN-linked oxidoreductases"/>
    <property type="match status" value="1"/>
</dbReference>
<evidence type="ECO:0000256" key="8">
    <source>
        <dbReference type="PIRSR" id="PIRSR006621-1"/>
    </source>
</evidence>